<evidence type="ECO:0000313" key="4">
    <source>
        <dbReference type="Proteomes" id="UP000075391"/>
    </source>
</evidence>
<dbReference type="OrthoDB" id="5294593at2"/>
<keyword evidence="1" id="KW-0175">Coiled coil</keyword>
<evidence type="ECO:0000256" key="1">
    <source>
        <dbReference type="SAM" id="Coils"/>
    </source>
</evidence>
<organism evidence="3 4">
    <name type="scientific">Bdellovibrio bacteriovorus</name>
    <dbReference type="NCBI Taxonomy" id="959"/>
    <lineage>
        <taxon>Bacteria</taxon>
        <taxon>Pseudomonadati</taxon>
        <taxon>Bdellovibrionota</taxon>
        <taxon>Bdellovibrionia</taxon>
        <taxon>Bdellovibrionales</taxon>
        <taxon>Pseudobdellovibrionaceae</taxon>
        <taxon>Bdellovibrio</taxon>
    </lineage>
</organism>
<dbReference type="Gene3D" id="1.20.120.1490">
    <property type="match status" value="1"/>
</dbReference>
<dbReference type="EMBL" id="LUKF01000012">
    <property type="protein sequence ID" value="KYG64383.1"/>
    <property type="molecule type" value="Genomic_DNA"/>
</dbReference>
<evidence type="ECO:0000256" key="2">
    <source>
        <dbReference type="SAM" id="SignalP"/>
    </source>
</evidence>
<name>A0A150WKX1_BDEBC</name>
<dbReference type="RefSeq" id="WP_063243376.1">
    <property type="nucleotide sequence ID" value="NZ_CP168967.1"/>
</dbReference>
<dbReference type="Pfam" id="PF07813">
    <property type="entry name" value="LTXXQ"/>
    <property type="match status" value="1"/>
</dbReference>
<protein>
    <submittedName>
        <fullName evidence="3">Repressor CpxP</fullName>
    </submittedName>
</protein>
<dbReference type="InterPro" id="IPR012899">
    <property type="entry name" value="LTXXQ"/>
</dbReference>
<accession>A0A150WKX1</accession>
<feature type="chain" id="PRO_5007573180" evidence="2">
    <location>
        <begin position="23"/>
        <end position="141"/>
    </location>
</feature>
<dbReference type="Proteomes" id="UP000075391">
    <property type="component" value="Unassembled WGS sequence"/>
</dbReference>
<dbReference type="AlphaFoldDB" id="A0A150WKX1"/>
<comment type="caution">
    <text evidence="3">The sequence shown here is derived from an EMBL/GenBank/DDBJ whole genome shotgun (WGS) entry which is preliminary data.</text>
</comment>
<keyword evidence="2" id="KW-0732">Signal</keyword>
<sequence length="141" mass="15984">MKLNQFLASIVVLSVISSTALARGPGRDGGRHKDEIVPMEKHFNPEKMKELGLSEEQSAKLKAIREAKQAESEKLRAEAREARHKFKQSIRSNASREEIRQAFQAMIDKKEQLGKLRLESILDARDVLTDEQKAKLFSQGK</sequence>
<evidence type="ECO:0000313" key="3">
    <source>
        <dbReference type="EMBL" id="KYG64383.1"/>
    </source>
</evidence>
<feature type="signal peptide" evidence="2">
    <location>
        <begin position="1"/>
        <end position="22"/>
    </location>
</feature>
<dbReference type="GO" id="GO:0042597">
    <property type="term" value="C:periplasmic space"/>
    <property type="evidence" value="ECO:0007669"/>
    <property type="project" value="InterPro"/>
</dbReference>
<reference evidence="3 4" key="1">
    <citation type="submission" date="2016-03" db="EMBL/GenBank/DDBJ databases">
        <authorList>
            <person name="Ploux O."/>
        </authorList>
    </citation>
    <scope>NUCLEOTIDE SEQUENCE [LARGE SCALE GENOMIC DNA]</scope>
    <source>
        <strain evidence="3 4">BER2</strain>
    </source>
</reference>
<feature type="coiled-coil region" evidence="1">
    <location>
        <begin position="53"/>
        <end position="85"/>
    </location>
</feature>
<proteinExistence type="predicted"/>
<gene>
    <name evidence="3" type="ORF">AZI85_02880</name>
</gene>